<feature type="compositionally biased region" description="Polar residues" evidence="13">
    <location>
        <begin position="1424"/>
        <end position="1435"/>
    </location>
</feature>
<feature type="compositionally biased region" description="Polar residues" evidence="13">
    <location>
        <begin position="727"/>
        <end position="742"/>
    </location>
</feature>
<evidence type="ECO:0000256" key="3">
    <source>
        <dbReference type="ARBA" id="ARBA00022475"/>
    </source>
</evidence>
<dbReference type="Pfam" id="PF09068">
    <property type="entry name" value="EF-hand_2"/>
    <property type="match status" value="2"/>
</dbReference>
<feature type="region of interest" description="Disordered" evidence="13">
    <location>
        <begin position="916"/>
        <end position="965"/>
    </location>
</feature>
<gene>
    <name evidence="16" type="ORF">DEA37_0007747</name>
</gene>
<feature type="compositionally biased region" description="Low complexity" evidence="13">
    <location>
        <begin position="1171"/>
        <end position="1189"/>
    </location>
</feature>
<dbReference type="SUPFAM" id="SSF51045">
    <property type="entry name" value="WW domain"/>
    <property type="match status" value="1"/>
</dbReference>
<dbReference type="InterPro" id="IPR036020">
    <property type="entry name" value="WW_dom_sf"/>
</dbReference>
<dbReference type="Pfam" id="PF09069">
    <property type="entry name" value="EF-hand_3"/>
    <property type="match status" value="1"/>
</dbReference>
<dbReference type="Gene3D" id="1.20.58.60">
    <property type="match status" value="2"/>
</dbReference>
<feature type="compositionally biased region" description="Polar residues" evidence="13">
    <location>
        <begin position="1397"/>
        <end position="1415"/>
    </location>
</feature>
<reference evidence="16 17" key="1">
    <citation type="journal article" date="2019" name="Gigascience">
        <title>Whole-genome sequence of the oriental lung fluke Paragonimus westermani.</title>
        <authorList>
            <person name="Oey H."/>
            <person name="Zakrzewski M."/>
            <person name="Narain K."/>
            <person name="Devi K.R."/>
            <person name="Agatsuma T."/>
            <person name="Nawaratna S."/>
            <person name="Gobert G.N."/>
            <person name="Jones M.K."/>
            <person name="Ragan M.A."/>
            <person name="McManus D.P."/>
            <person name="Krause L."/>
        </authorList>
    </citation>
    <scope>NUCLEOTIDE SEQUENCE [LARGE SCALE GENOMIC DNA]</scope>
    <source>
        <strain evidence="16 17">IND2009</strain>
    </source>
</reference>
<dbReference type="Proteomes" id="UP000324629">
    <property type="component" value="Unassembled WGS sequence"/>
</dbReference>
<dbReference type="InterPro" id="IPR015153">
    <property type="entry name" value="EF-hand_dom_typ1"/>
</dbReference>
<feature type="region of interest" description="Disordered" evidence="13">
    <location>
        <begin position="2011"/>
        <end position="2049"/>
    </location>
</feature>
<dbReference type="GO" id="GO:0099536">
    <property type="term" value="P:synaptic signaling"/>
    <property type="evidence" value="ECO:0007669"/>
    <property type="project" value="TreeGrafter"/>
</dbReference>
<evidence type="ECO:0000256" key="11">
    <source>
        <dbReference type="ARBA" id="ARBA00023212"/>
    </source>
</evidence>
<dbReference type="Gene3D" id="1.10.238.10">
    <property type="entry name" value="EF-hand"/>
    <property type="match status" value="2"/>
</dbReference>
<feature type="region of interest" description="Disordered" evidence="13">
    <location>
        <begin position="715"/>
        <end position="746"/>
    </location>
</feature>
<dbReference type="GO" id="GO:0005886">
    <property type="term" value="C:plasma membrane"/>
    <property type="evidence" value="ECO:0007669"/>
    <property type="project" value="UniProtKB-SubCell"/>
</dbReference>
<dbReference type="Gene3D" id="3.30.60.90">
    <property type="match status" value="1"/>
</dbReference>
<evidence type="ECO:0000256" key="2">
    <source>
        <dbReference type="ARBA" id="ARBA00004278"/>
    </source>
</evidence>
<evidence type="ECO:0000259" key="15">
    <source>
        <dbReference type="PROSITE" id="PS50135"/>
    </source>
</evidence>
<dbReference type="SUPFAM" id="SSF47473">
    <property type="entry name" value="EF-hand"/>
    <property type="match status" value="3"/>
</dbReference>
<dbReference type="SUPFAM" id="SSF46966">
    <property type="entry name" value="Spectrin repeat"/>
    <property type="match status" value="2"/>
</dbReference>
<evidence type="ECO:0000256" key="4">
    <source>
        <dbReference type="ARBA" id="ARBA00022490"/>
    </source>
</evidence>
<dbReference type="CDD" id="cd02334">
    <property type="entry name" value="ZZ_dystrophin"/>
    <property type="match status" value="1"/>
</dbReference>
<dbReference type="EMBL" id="QNGE01000743">
    <property type="protein sequence ID" value="KAA3679427.1"/>
    <property type="molecule type" value="Genomic_DNA"/>
</dbReference>
<accession>A0A5J4NUS3</accession>
<evidence type="ECO:0000313" key="17">
    <source>
        <dbReference type="Proteomes" id="UP000324629"/>
    </source>
</evidence>
<feature type="compositionally biased region" description="Polar residues" evidence="13">
    <location>
        <begin position="1757"/>
        <end position="1776"/>
    </location>
</feature>
<evidence type="ECO:0000256" key="7">
    <source>
        <dbReference type="ARBA" id="ARBA00022833"/>
    </source>
</evidence>
<keyword evidence="3" id="KW-1003">Cell membrane</keyword>
<name>A0A5J4NUS3_9TREM</name>
<comment type="caution">
    <text evidence="16">The sequence shown here is derived from an EMBL/GenBank/DDBJ whole genome shotgun (WGS) entry which is preliminary data.</text>
</comment>
<dbReference type="Gene3D" id="2.20.70.10">
    <property type="match status" value="1"/>
</dbReference>
<dbReference type="PANTHER" id="PTHR12268">
    <property type="entry name" value="E3 UBIQUITIN-PROTEIN LIGASE KCMF1"/>
    <property type="match status" value="1"/>
</dbReference>
<keyword evidence="8" id="KW-0106">Calcium</keyword>
<dbReference type="InterPro" id="IPR050774">
    <property type="entry name" value="KCMF1/Dystrophin"/>
</dbReference>
<dbReference type="PROSITE" id="PS50020">
    <property type="entry name" value="WW_DOMAIN_2"/>
    <property type="match status" value="1"/>
</dbReference>
<feature type="compositionally biased region" description="Polar residues" evidence="13">
    <location>
        <begin position="1160"/>
        <end position="1170"/>
    </location>
</feature>
<evidence type="ECO:0000256" key="13">
    <source>
        <dbReference type="SAM" id="MobiDB-lite"/>
    </source>
</evidence>
<feature type="region of interest" description="Disordered" evidence="13">
    <location>
        <begin position="1754"/>
        <end position="1776"/>
    </location>
</feature>
<dbReference type="GO" id="GO:0008270">
    <property type="term" value="F:zinc ion binding"/>
    <property type="evidence" value="ECO:0007669"/>
    <property type="project" value="UniProtKB-KW"/>
</dbReference>
<evidence type="ECO:0000256" key="1">
    <source>
        <dbReference type="ARBA" id="ARBA00004245"/>
    </source>
</evidence>
<proteinExistence type="predicted"/>
<dbReference type="PROSITE" id="PS01357">
    <property type="entry name" value="ZF_ZZ_1"/>
    <property type="match status" value="1"/>
</dbReference>
<sequence length="2049" mass="230959">MVPPRRNSLHRGQSMTPAEQDRCMVQHELNAIHAQLQEMCRRYQCSELTDRSTPSEFMWTERGEDMQRSSTPNRKRTERCVYVNASWLDEEVPPLSLIPFETLGANQSEVEACLNGLDEETRWLVDSSGLVPTSLLNRKSDDILLSTSSRTKPTTAAELRLDLNFWHDQPSGLIDHSVEFTPSWLKSKWAKLESLIELTFEHEKQANTWCRKSSHLIRRLRETERGRTNATNAKVITRLDSGCNRVSEALALAQAALKRRKACLTRWQSDLVELDTLLAEIKTLMGSYETCGIKVHGDTPGEWLNDLLQKLTAPNEEGDLVAPQTQWLAELRPETNGLGKCLETLMHSWTRINEELSTPEQSSLLVRVPDHIASQIQSVLQEWERLCSRLKLSSVSTAGDQQDSESMQAPTSATVICGPKTWSPDNTFIGVHSLPRNTTSEDVISVNVTQTTSPTVTRIRHEIDQLARWLTAVTEFAVHSRVKLGDRFDQDTVNRQLLHVKLATSEGSRTDISQLYHPAALQLKIQQFLTELEARKPQLDRISIEKDRMTTWDSEEVLNAEFTKQAEKLPVLWETAEKHMTKRATELENIIAETQSLQELQREVDRWMTKAEGTLDGLGCFKHSSGDLTLESSRRLPISPEMNRKRLQELQQSLPEGRDKLAIYRRESELLMSRFHSEDTSKLQADLDRMTDRWNGLNVRLQQASKLLHTEASYDDLAGPETERPRLSQSHRTPSFEQSPSATKDKLPERLEAVEKKVNRIVQLESDLQRQCLLNDAPRVTVSDQRAQMLLELQALQSEINILSSLISVSVKPSNPDLSTLPDNEFLSRWRQLRDRVAALRQSMQTSPSHSSLFLARLKQLNNWVSHQDAAFRATVCPLTGNLLFILNLRDMVLTLLKENDAHRAQIEDALQQGRLHYGDGDDDEERPDANITGDSEFDSDGSELGQRPVGTRTDSSPGRDEQSRRVVRRIRRYLYHLKKRWFNLNASMLEYRQKLESVSERLSNFQSLFNDAVDQVRNAHAVTLRWMPVDCLPIERLESELEQAQSFYEASEPLVVLLNNLDRQIAQFHESRVTIDPTVLTQQAALRNSFEHIRLQTEMRIRTVDQALASTQLMEQAQPSQAQPLLATLPPQTAPIRHPSHRLSSVAVQFSRPELVETNRTGNQSTSHMQAQSPSTPQQRQQQQTPVPLIDSVSPPWERCVHPSGTQVPYYKNHSTQDTHWDHPILYELLQSMKQLNEVRFAEYRTALKLRKLQKTLCVDALSISILAENLKHIGHSQPLEGPSMDPFDRMINVPQMIDCLIQLFNRSNAIYGRDSRSGQEDGRNNLDMIDSSKKSQKCSTLPPGTKPLNVDDFHHQRNSPIKCGKGFRRHSSTTRVSHMLAESGDLNIRRRLPTPSKSGVTSSPSLSFGNRSSSLPESVAITATSPVHQSTNSRGRRSSTKVKRRFLIGPAKHPVNVCVDLTLNWLLNVYDRMRQGHIRALSFKVALTILAVANLDEKYRYLFSLIADSNGCVTEQRLSALLYECTLIPQNLGEGGWIGKEDFTTTVKLCFGQVQEIARGSEAYEGGSPYRVGQSIPVRHFLTWLRFGPTALMWLPLLHRVMLAEQVVHNVRCGVCQRQPLSGLRYRCLRCLNFDLCQQCFFSGRTARSHKLTHPMQEYCTNSTSGDSFRDFTRIVRNRFRSRERSQRPEQPAASGHGLQSTPGGTSLGRGRTRCCDTASFGEGKPRPAPVFGSDSTSMLPRDVKTAEVTVCDSPDSSNAVHSQTQSPVITDTPISRPVSTQIFLSSPVHRLPPRAASDTRQMNTELNYGGRSNGRDVYYTDASSTAARQPLVDEEHQLIAQYSRELRQQSEPQLNPLQQMVSSTHSSIVPPGMDRSTISDGFPVISTVGFNIADSVPPRTGYMSLDRRQVNRTSGYTACNGQPSSIGVHAPPVGSSSAYSSGRLDPQSIAYRTPVQPYPYPLTTSSPMNRFGPYDSYGPTNIQRSYSLRARSQPPPDLHMNALRPIPGGGGGVMDNSRSPWFTGTQPPQPPLPSFLSPADQVYGEG</sequence>
<protein>
    <recommendedName>
        <fullName evidence="18">Dystrophin</fullName>
    </recommendedName>
</protein>
<dbReference type="SMART" id="SM00291">
    <property type="entry name" value="ZnF_ZZ"/>
    <property type="match status" value="1"/>
</dbReference>
<dbReference type="SUPFAM" id="SSF57850">
    <property type="entry name" value="RING/U-box"/>
    <property type="match status" value="1"/>
</dbReference>
<feature type="region of interest" description="Disordered" evidence="13">
    <location>
        <begin position="1424"/>
        <end position="1443"/>
    </location>
</feature>
<dbReference type="InterPro" id="IPR001202">
    <property type="entry name" value="WW_dom"/>
</dbReference>
<feature type="region of interest" description="Disordered" evidence="13">
    <location>
        <begin position="1682"/>
        <end position="1741"/>
    </location>
</feature>
<evidence type="ECO:0000256" key="9">
    <source>
        <dbReference type="ARBA" id="ARBA00023136"/>
    </source>
</evidence>
<dbReference type="InterPro" id="IPR000433">
    <property type="entry name" value="Znf_ZZ"/>
</dbReference>
<evidence type="ECO:0000256" key="6">
    <source>
        <dbReference type="ARBA" id="ARBA00022771"/>
    </source>
</evidence>
<keyword evidence="4" id="KW-0963">Cytoplasm</keyword>
<evidence type="ECO:0008006" key="18">
    <source>
        <dbReference type="Google" id="ProtNLM"/>
    </source>
</evidence>
<comment type="subcellular location">
    <subcellularLocation>
        <location evidence="2">Cell membrane</location>
        <location evidence="2">Sarcolemma</location>
        <topology evidence="2">Peripheral membrane protein</topology>
        <orientation evidence="2">Cytoplasmic side</orientation>
    </subcellularLocation>
    <subcellularLocation>
        <location evidence="1">Cytoplasm</location>
        <location evidence="1">Cytoskeleton</location>
    </subcellularLocation>
</comment>
<organism evidence="16 17">
    <name type="scientific">Paragonimus westermani</name>
    <dbReference type="NCBI Taxonomy" id="34504"/>
    <lineage>
        <taxon>Eukaryota</taxon>
        <taxon>Metazoa</taxon>
        <taxon>Spiralia</taxon>
        <taxon>Lophotrochozoa</taxon>
        <taxon>Platyhelminthes</taxon>
        <taxon>Trematoda</taxon>
        <taxon>Digenea</taxon>
        <taxon>Plagiorchiida</taxon>
        <taxon>Troglotremata</taxon>
        <taxon>Troglotrematidae</taxon>
        <taxon>Paragonimus</taxon>
    </lineage>
</organism>
<evidence type="ECO:0000313" key="16">
    <source>
        <dbReference type="EMBL" id="KAA3679427.1"/>
    </source>
</evidence>
<dbReference type="SMART" id="SM00456">
    <property type="entry name" value="WW"/>
    <property type="match status" value="1"/>
</dbReference>
<keyword evidence="10" id="KW-0009">Actin-binding</keyword>
<dbReference type="Pfam" id="PF00569">
    <property type="entry name" value="ZZ"/>
    <property type="match status" value="1"/>
</dbReference>
<keyword evidence="9" id="KW-0472">Membrane</keyword>
<keyword evidence="17" id="KW-1185">Reference proteome</keyword>
<feature type="region of interest" description="Disordered" evidence="13">
    <location>
        <begin position="1160"/>
        <end position="1196"/>
    </location>
</feature>
<dbReference type="PROSITE" id="PS50135">
    <property type="entry name" value="ZF_ZZ_2"/>
    <property type="match status" value="1"/>
</dbReference>
<dbReference type="GO" id="GO:0045202">
    <property type="term" value="C:synapse"/>
    <property type="evidence" value="ECO:0007669"/>
    <property type="project" value="GOC"/>
</dbReference>
<dbReference type="PANTHER" id="PTHR12268:SF14">
    <property type="entry name" value="DYSTROPHIN-1"/>
    <property type="match status" value="1"/>
</dbReference>
<evidence type="ECO:0000256" key="5">
    <source>
        <dbReference type="ARBA" id="ARBA00022723"/>
    </source>
</evidence>
<evidence type="ECO:0000256" key="10">
    <source>
        <dbReference type="ARBA" id="ARBA00023203"/>
    </source>
</evidence>
<dbReference type="InterPro" id="IPR043145">
    <property type="entry name" value="Znf_ZZ_sf"/>
</dbReference>
<dbReference type="InterPro" id="IPR015154">
    <property type="entry name" value="EF-hand_dom_typ2"/>
</dbReference>
<dbReference type="Gene3D" id="6.10.140.70">
    <property type="match status" value="1"/>
</dbReference>
<feature type="domain" description="WW" evidence="14">
    <location>
        <begin position="1192"/>
        <end position="1227"/>
    </location>
</feature>
<keyword evidence="6 12" id="KW-0863">Zinc-finger</keyword>
<keyword evidence="11" id="KW-0206">Cytoskeleton</keyword>
<keyword evidence="5" id="KW-0479">Metal-binding</keyword>
<evidence type="ECO:0000256" key="12">
    <source>
        <dbReference type="PROSITE-ProRule" id="PRU00228"/>
    </source>
</evidence>
<dbReference type="CDD" id="cd00201">
    <property type="entry name" value="WW"/>
    <property type="match status" value="1"/>
</dbReference>
<keyword evidence="7" id="KW-0862">Zinc</keyword>
<feature type="compositionally biased region" description="Basic and acidic residues" evidence="13">
    <location>
        <begin position="1315"/>
        <end position="1326"/>
    </location>
</feature>
<evidence type="ECO:0000256" key="8">
    <source>
        <dbReference type="ARBA" id="ARBA00022837"/>
    </source>
</evidence>
<feature type="region of interest" description="Disordered" evidence="13">
    <location>
        <begin position="1314"/>
        <end position="1415"/>
    </location>
</feature>
<dbReference type="InterPro" id="IPR011992">
    <property type="entry name" value="EF-hand-dom_pair"/>
</dbReference>
<feature type="domain" description="ZZ-type" evidence="15">
    <location>
        <begin position="1610"/>
        <end position="1666"/>
    </location>
</feature>
<evidence type="ECO:0000259" key="14">
    <source>
        <dbReference type="PROSITE" id="PS50020"/>
    </source>
</evidence>